<keyword evidence="3" id="KW-0963">Cytoplasm</keyword>
<sequence length="305" mass="34060">MTSKALSRIAIGQFCSSSDPSRNLILVTELISKAIDKGVRLIFFPEASDYISRDAPHSRKLAQETPRFVRDLQENIKSLSERSTKKIDVAIGVHMPPSSAEIAKGENRVKNILYYIDHHGEIVESYQKLHLFDVDVPNGPIIKESDSVQPGSKIPLVVDSPVGKLGLGICYDMRFPELSMVLRSRGAQVLCFPSAFTMRTGKAHWELLGRARAIDTQCFVVMPAQSGKHDVYADGNDSEVKSAVERVSWGNSMIINPWRDIIAHSNTNQGLSDPQLIIGDLDFSLLDTVRANMPLWEQRRNDLFK</sequence>
<evidence type="ECO:0000256" key="3">
    <source>
        <dbReference type="ARBA" id="ARBA00022490"/>
    </source>
</evidence>
<proteinExistence type="inferred from homology"/>
<dbReference type="AlphaFoldDB" id="A0A7H9B7T9"/>
<dbReference type="GO" id="GO:0005737">
    <property type="term" value="C:cytoplasm"/>
    <property type="evidence" value="ECO:0007669"/>
    <property type="project" value="UniProtKB-SubCell"/>
</dbReference>
<feature type="domain" description="CN hydrolase" evidence="5">
    <location>
        <begin position="7"/>
        <end position="283"/>
    </location>
</feature>
<dbReference type="PROSITE" id="PS50263">
    <property type="entry name" value="CN_HYDROLASE"/>
    <property type="match status" value="1"/>
</dbReference>
<dbReference type="InterPro" id="IPR003010">
    <property type="entry name" value="C-N_Hydrolase"/>
</dbReference>
<dbReference type="Pfam" id="PF00795">
    <property type="entry name" value="CN_hydrolase"/>
    <property type="match status" value="1"/>
</dbReference>
<dbReference type="InterPro" id="IPR036526">
    <property type="entry name" value="C-N_Hydrolase_sf"/>
</dbReference>
<dbReference type="InterPro" id="IPR001110">
    <property type="entry name" value="UPF0012_CS"/>
</dbReference>
<accession>A0A7H9B7T9</accession>
<name>A0A7H9B7T9_ZYGMR</name>
<dbReference type="PANTHER" id="PTHR23088:SF27">
    <property type="entry name" value="DEAMINATED GLUTATHIONE AMIDASE"/>
    <property type="match status" value="1"/>
</dbReference>
<gene>
    <name evidence="6" type="ORF">HG535_0H00600</name>
</gene>
<protein>
    <recommendedName>
        <fullName evidence="5">CN hydrolase domain-containing protein</fullName>
    </recommendedName>
</protein>
<dbReference type="PANTHER" id="PTHR23088">
    <property type="entry name" value="NITRILASE-RELATED"/>
    <property type="match status" value="1"/>
</dbReference>
<keyword evidence="4" id="KW-0378">Hydrolase</keyword>
<dbReference type="EMBL" id="CP058611">
    <property type="protein sequence ID" value="QLG74735.1"/>
    <property type="molecule type" value="Genomic_DNA"/>
</dbReference>
<organism evidence="6 7">
    <name type="scientific">Zygotorulaspora mrakii</name>
    <name type="common">Zygosaccharomyces mrakii</name>
    <dbReference type="NCBI Taxonomy" id="42260"/>
    <lineage>
        <taxon>Eukaryota</taxon>
        <taxon>Fungi</taxon>
        <taxon>Dikarya</taxon>
        <taxon>Ascomycota</taxon>
        <taxon>Saccharomycotina</taxon>
        <taxon>Saccharomycetes</taxon>
        <taxon>Saccharomycetales</taxon>
        <taxon>Saccharomycetaceae</taxon>
        <taxon>Zygotorulaspora</taxon>
    </lineage>
</organism>
<comment type="subcellular location">
    <subcellularLocation>
        <location evidence="1">Cytoplasm</location>
    </subcellularLocation>
</comment>
<evidence type="ECO:0000256" key="1">
    <source>
        <dbReference type="ARBA" id="ARBA00004496"/>
    </source>
</evidence>
<keyword evidence="7" id="KW-1185">Reference proteome</keyword>
<reference evidence="6 7" key="1">
    <citation type="submission" date="2020-07" db="EMBL/GenBank/DDBJ databases">
        <title>The yeast mating-type switching endonuclease HO is a domesticated member of an unorthodox homing genetic element family.</title>
        <authorList>
            <person name="Coughlan A.Y."/>
            <person name="Lombardi L."/>
            <person name="Braun-Galleani S."/>
            <person name="Martos A.R."/>
            <person name="Galeote V."/>
            <person name="Bigey F."/>
            <person name="Dequin S."/>
            <person name="Byrne K.P."/>
            <person name="Wolfe K.H."/>
        </authorList>
    </citation>
    <scope>NUCLEOTIDE SEQUENCE [LARGE SCALE GENOMIC DNA]</scope>
    <source>
        <strain evidence="6 7">NRRL Y-6702</strain>
    </source>
</reference>
<dbReference type="PROSITE" id="PS01227">
    <property type="entry name" value="UPF0012"/>
    <property type="match status" value="1"/>
</dbReference>
<dbReference type="KEGG" id="zmk:HG535_0H00600"/>
<dbReference type="Gene3D" id="3.60.110.10">
    <property type="entry name" value="Carbon-nitrogen hydrolase"/>
    <property type="match status" value="1"/>
</dbReference>
<dbReference type="GO" id="GO:0016811">
    <property type="term" value="F:hydrolase activity, acting on carbon-nitrogen (but not peptide) bonds, in linear amides"/>
    <property type="evidence" value="ECO:0007669"/>
    <property type="project" value="InterPro"/>
</dbReference>
<dbReference type="FunFam" id="3.60.110.10:FF:000024">
    <property type="entry name" value="Deaminated glutathione amidase"/>
    <property type="match status" value="1"/>
</dbReference>
<dbReference type="RefSeq" id="XP_037146460.1">
    <property type="nucleotide sequence ID" value="XM_037290565.1"/>
</dbReference>
<evidence type="ECO:0000313" key="7">
    <source>
        <dbReference type="Proteomes" id="UP000509704"/>
    </source>
</evidence>
<dbReference type="Proteomes" id="UP000509704">
    <property type="component" value="Chromosome 8"/>
</dbReference>
<comment type="similarity">
    <text evidence="2">Belongs to the carbon-nitrogen hydrolase superfamily. NIT1/NIT2 family.</text>
</comment>
<evidence type="ECO:0000259" key="5">
    <source>
        <dbReference type="PROSITE" id="PS50263"/>
    </source>
</evidence>
<dbReference type="InterPro" id="IPR045254">
    <property type="entry name" value="Nit1/2_C-N_Hydrolase"/>
</dbReference>
<dbReference type="CDD" id="cd07572">
    <property type="entry name" value="nit"/>
    <property type="match status" value="1"/>
</dbReference>
<dbReference type="OrthoDB" id="10250282at2759"/>
<evidence type="ECO:0000256" key="4">
    <source>
        <dbReference type="ARBA" id="ARBA00022801"/>
    </source>
</evidence>
<evidence type="ECO:0000256" key="2">
    <source>
        <dbReference type="ARBA" id="ARBA00010613"/>
    </source>
</evidence>
<dbReference type="GeneID" id="59238537"/>
<dbReference type="SUPFAM" id="SSF56317">
    <property type="entry name" value="Carbon-nitrogen hydrolase"/>
    <property type="match status" value="1"/>
</dbReference>
<evidence type="ECO:0000313" key="6">
    <source>
        <dbReference type="EMBL" id="QLG74735.1"/>
    </source>
</evidence>